<organism evidence="4 5">
    <name type="scientific">Cylindrodendrum hubeiense</name>
    <dbReference type="NCBI Taxonomy" id="595255"/>
    <lineage>
        <taxon>Eukaryota</taxon>
        <taxon>Fungi</taxon>
        <taxon>Dikarya</taxon>
        <taxon>Ascomycota</taxon>
        <taxon>Pezizomycotina</taxon>
        <taxon>Sordariomycetes</taxon>
        <taxon>Hypocreomycetidae</taxon>
        <taxon>Hypocreales</taxon>
        <taxon>Nectriaceae</taxon>
        <taxon>Cylindrodendrum</taxon>
    </lineage>
</organism>
<dbReference type="InterPro" id="IPR001623">
    <property type="entry name" value="DnaJ_domain"/>
</dbReference>
<dbReference type="PROSITE" id="PS50076">
    <property type="entry name" value="DNAJ_2"/>
    <property type="match status" value="1"/>
</dbReference>
<dbReference type="Gene3D" id="1.10.287.110">
    <property type="entry name" value="DnaJ domain"/>
    <property type="match status" value="1"/>
</dbReference>
<evidence type="ECO:0000259" key="3">
    <source>
        <dbReference type="PROSITE" id="PS50076"/>
    </source>
</evidence>
<reference evidence="4" key="1">
    <citation type="submission" date="2020-03" db="EMBL/GenBank/DDBJ databases">
        <title>Draft Genome Sequence of Cylindrodendrum hubeiense.</title>
        <authorList>
            <person name="Buettner E."/>
            <person name="Kellner H."/>
        </authorList>
    </citation>
    <scope>NUCLEOTIDE SEQUENCE</scope>
    <source>
        <strain evidence="4">IHI 201604</strain>
    </source>
</reference>
<dbReference type="Proteomes" id="UP000722485">
    <property type="component" value="Unassembled WGS sequence"/>
</dbReference>
<dbReference type="PROSITE" id="PS00636">
    <property type="entry name" value="DNAJ_1"/>
    <property type="match status" value="1"/>
</dbReference>
<dbReference type="GO" id="GO:0051082">
    <property type="term" value="F:unfolded protein binding"/>
    <property type="evidence" value="ECO:0007669"/>
    <property type="project" value="TreeGrafter"/>
</dbReference>
<accession>A0A9P5L954</accession>
<comment type="caution">
    <text evidence="4">The sequence shown here is derived from an EMBL/GenBank/DDBJ whole genome shotgun (WGS) entry which is preliminary data.</text>
</comment>
<dbReference type="Pfam" id="PF00226">
    <property type="entry name" value="DnaJ"/>
    <property type="match status" value="1"/>
</dbReference>
<name>A0A9P5L954_9HYPO</name>
<dbReference type="PANTHER" id="PTHR43096:SF52">
    <property type="entry name" value="DNAJ HOMOLOG 1, MITOCHONDRIAL-RELATED"/>
    <property type="match status" value="1"/>
</dbReference>
<dbReference type="SUPFAM" id="SSF46565">
    <property type="entry name" value="Chaperone J-domain"/>
    <property type="match status" value="1"/>
</dbReference>
<keyword evidence="1" id="KW-0143">Chaperone</keyword>
<sequence>MAPPPFTIDYYAVLEVPQTADDATIKSAYRRLARLKHPDKNENSPQATVEFQILQAAYATLSDTSQRRRFDRQYLAAARPKKCPNARWHFASSQNYFASTQNYFTHEEPQAKPRHVRPPPQTDKSRAYGAKSDQLDREIQHMEATKRKLQGDHFETIRKINRKESTLRRLQVEDDQDAQEDALRELFSGYSLLPELSAEEIEARNRRASGRRTGRIVLETALRKCESDLDAIESRLNIISAKIQEKNVKRDVLNRRKEEARLVEKEAKRAAEEARRVAEARLAAKEVVRAERERRERIRQDLEERKARVEQIRRARQDLENRRREQQEKNAERDWATGRPQTSYRDVSVLSRLTGIESRLQALEGEGGDGTELDLPSKDPTQGNRGPVRSTIPDLHTASAQKMLHCWPRIRLNLTLPGVISTTFLRESDAADPWLLETATSSHDAPQIFLWQVADAMDHFYAMSYTDLPLFVSELFDLCKPLSHSSIMRSFTPESPSPNTGSPHSAPIDFERLSIPQLLLLSLAKTQLADDMVTDNSSARSVPAHAFTIVLQKQWVLLSQPDEERVPLVLMTAYCLVYFWARPFHALGLLQAIDPAIKGYSLKHLGHE</sequence>
<dbReference type="InterPro" id="IPR018253">
    <property type="entry name" value="DnaJ_domain_CS"/>
</dbReference>
<feature type="region of interest" description="Disordered" evidence="2">
    <location>
        <begin position="364"/>
        <end position="392"/>
    </location>
</feature>
<dbReference type="CDD" id="cd06257">
    <property type="entry name" value="DnaJ"/>
    <property type="match status" value="1"/>
</dbReference>
<gene>
    <name evidence="4" type="ORF">G7Z17_g5366</name>
</gene>
<evidence type="ECO:0000256" key="2">
    <source>
        <dbReference type="SAM" id="MobiDB-lite"/>
    </source>
</evidence>
<keyword evidence="5" id="KW-1185">Reference proteome</keyword>
<dbReference type="GO" id="GO:0005737">
    <property type="term" value="C:cytoplasm"/>
    <property type="evidence" value="ECO:0007669"/>
    <property type="project" value="TreeGrafter"/>
</dbReference>
<dbReference type="EMBL" id="JAANBB010000088">
    <property type="protein sequence ID" value="KAF7550954.1"/>
    <property type="molecule type" value="Genomic_DNA"/>
</dbReference>
<evidence type="ECO:0000256" key="1">
    <source>
        <dbReference type="ARBA" id="ARBA00023186"/>
    </source>
</evidence>
<evidence type="ECO:0000313" key="5">
    <source>
        <dbReference type="Proteomes" id="UP000722485"/>
    </source>
</evidence>
<dbReference type="OrthoDB" id="10250354at2759"/>
<dbReference type="PRINTS" id="PR00625">
    <property type="entry name" value="JDOMAIN"/>
</dbReference>
<dbReference type="GO" id="GO:0042026">
    <property type="term" value="P:protein refolding"/>
    <property type="evidence" value="ECO:0007669"/>
    <property type="project" value="TreeGrafter"/>
</dbReference>
<protein>
    <recommendedName>
        <fullName evidence="3">J domain-containing protein</fullName>
    </recommendedName>
</protein>
<feature type="domain" description="J" evidence="3">
    <location>
        <begin position="9"/>
        <end position="74"/>
    </location>
</feature>
<dbReference type="PANTHER" id="PTHR43096">
    <property type="entry name" value="DNAJ HOMOLOG 1, MITOCHONDRIAL-RELATED"/>
    <property type="match status" value="1"/>
</dbReference>
<dbReference type="SMART" id="SM00271">
    <property type="entry name" value="DnaJ"/>
    <property type="match status" value="1"/>
</dbReference>
<feature type="region of interest" description="Disordered" evidence="2">
    <location>
        <begin position="320"/>
        <end position="340"/>
    </location>
</feature>
<evidence type="ECO:0000313" key="4">
    <source>
        <dbReference type="EMBL" id="KAF7550954.1"/>
    </source>
</evidence>
<dbReference type="AlphaFoldDB" id="A0A9P5L954"/>
<proteinExistence type="predicted"/>
<feature type="region of interest" description="Disordered" evidence="2">
    <location>
        <begin position="107"/>
        <end position="132"/>
    </location>
</feature>
<feature type="compositionally biased region" description="Basic and acidic residues" evidence="2">
    <location>
        <begin position="320"/>
        <end position="336"/>
    </location>
</feature>
<dbReference type="InterPro" id="IPR036869">
    <property type="entry name" value="J_dom_sf"/>
</dbReference>